<organism evidence="4 5">
    <name type="scientific">Arenimonas malthae CC-JY-1</name>
    <dbReference type="NCBI Taxonomy" id="1384054"/>
    <lineage>
        <taxon>Bacteria</taxon>
        <taxon>Pseudomonadati</taxon>
        <taxon>Pseudomonadota</taxon>
        <taxon>Gammaproteobacteria</taxon>
        <taxon>Lysobacterales</taxon>
        <taxon>Lysobacteraceae</taxon>
        <taxon>Arenimonas</taxon>
    </lineage>
</organism>
<proteinExistence type="predicted"/>
<keyword evidence="5" id="KW-1185">Reference proteome</keyword>
<name>A0A091B1W9_9GAMM</name>
<dbReference type="Proteomes" id="UP000029392">
    <property type="component" value="Unassembled WGS sequence"/>
</dbReference>
<dbReference type="EMBL" id="AVCH01000178">
    <property type="protein sequence ID" value="KFN45686.1"/>
    <property type="molecule type" value="Genomic_DNA"/>
</dbReference>
<dbReference type="GO" id="GO:0004252">
    <property type="term" value="F:serine-type endopeptidase activity"/>
    <property type="evidence" value="ECO:0007669"/>
    <property type="project" value="InterPro"/>
</dbReference>
<evidence type="ECO:0000313" key="5">
    <source>
        <dbReference type="Proteomes" id="UP000029392"/>
    </source>
</evidence>
<dbReference type="STRING" id="1384054.N790_09505"/>
<dbReference type="OrthoDB" id="9809549at2"/>
<protein>
    <recommendedName>
        <fullName evidence="6">Serine aminopeptidase S33 domain-containing protein</fullName>
    </recommendedName>
</protein>
<dbReference type="AlphaFoldDB" id="A0A091B1W9"/>
<dbReference type="InterPro" id="IPR053145">
    <property type="entry name" value="AB_hydrolase_Est10"/>
</dbReference>
<dbReference type="PATRIC" id="fig|1384054.3.peg.2012"/>
<dbReference type="PANTHER" id="PTHR43265">
    <property type="entry name" value="ESTERASE ESTD"/>
    <property type="match status" value="1"/>
</dbReference>
<feature type="domain" description="DUF3887" evidence="3">
    <location>
        <begin position="34"/>
        <end position="123"/>
    </location>
</feature>
<dbReference type="RefSeq" id="WP_052385881.1">
    <property type="nucleotide sequence ID" value="NZ_AVCH01000178.1"/>
</dbReference>
<dbReference type="InterPro" id="IPR024981">
    <property type="entry name" value="DUF3887"/>
</dbReference>
<evidence type="ECO:0008006" key="6">
    <source>
        <dbReference type="Google" id="ProtNLM"/>
    </source>
</evidence>
<evidence type="ECO:0000259" key="3">
    <source>
        <dbReference type="Pfam" id="PF13026"/>
    </source>
</evidence>
<dbReference type="InterPro" id="IPR029058">
    <property type="entry name" value="AB_hydrolase_fold"/>
</dbReference>
<evidence type="ECO:0000313" key="4">
    <source>
        <dbReference type="EMBL" id="KFN45686.1"/>
    </source>
</evidence>
<dbReference type="PANTHER" id="PTHR43265:SF1">
    <property type="entry name" value="ESTERASE ESTD"/>
    <property type="match status" value="1"/>
</dbReference>
<accession>A0A091B1W9</accession>
<dbReference type="SUPFAM" id="SSF53474">
    <property type="entry name" value="alpha/beta-Hydrolases"/>
    <property type="match status" value="1"/>
</dbReference>
<dbReference type="PROSITE" id="PS00708">
    <property type="entry name" value="PRO_ENDOPEP_SER"/>
    <property type="match status" value="1"/>
</dbReference>
<dbReference type="GO" id="GO:0052689">
    <property type="term" value="F:carboxylic ester hydrolase activity"/>
    <property type="evidence" value="ECO:0007669"/>
    <property type="project" value="TreeGrafter"/>
</dbReference>
<feature type="domain" description="Serine aminopeptidase S33" evidence="2">
    <location>
        <begin position="198"/>
        <end position="411"/>
    </location>
</feature>
<gene>
    <name evidence="4" type="ORF">N790_09505</name>
</gene>
<dbReference type="InterPro" id="IPR022742">
    <property type="entry name" value="Hydrolase_4"/>
</dbReference>
<keyword evidence="1" id="KW-0378">Hydrolase</keyword>
<dbReference type="InterPro" id="IPR002471">
    <property type="entry name" value="Pept_S9_AS"/>
</dbReference>
<dbReference type="Pfam" id="PF12146">
    <property type="entry name" value="Hydrolase_4"/>
    <property type="match status" value="1"/>
</dbReference>
<evidence type="ECO:0000256" key="1">
    <source>
        <dbReference type="ARBA" id="ARBA00022801"/>
    </source>
</evidence>
<evidence type="ECO:0000259" key="2">
    <source>
        <dbReference type="Pfam" id="PF12146"/>
    </source>
</evidence>
<dbReference type="GO" id="GO:0006508">
    <property type="term" value="P:proteolysis"/>
    <property type="evidence" value="ECO:0007669"/>
    <property type="project" value="InterPro"/>
</dbReference>
<sequence>MSRALPLLLVLALSLLSLPGGAVDRREALLLGNAERFIDALEAGDYAAAHALLAPRTGQDLPVEKLQATWEGLPERLGPLRLRRPARLETLGGRPAAVLRLEFEKQAVEARLATDRSGRIDGFWLVPADLRAPSVPPPREPEPAPAYAAPFSEREFPVGDLGGTLTLPRGPGPFPAIVLVHGSGRADRDETLGPNKPFLDLAYGLAGRGVVVLRYDKRTWLRSGTLSADATAEEVTIADAVKAVSLLRALPQVDAGRVFVLGHSLGGFLAPRIGERAPEVRGLVLMAALSRPLYDAVPEQIRYLAERDGLVTELERVTVEAAFQQRDELRAMMAGGPPPRQPMMGIPPAYWRDHAATRPVERALALGKPMLLLQGERDYQVTADGDLQRWRDGLATHPDARFITYPDLNHLFQRGHGPPSPEEYRREGRVEAQVVTDIADWIGQH</sequence>
<dbReference type="Gene3D" id="3.40.50.1820">
    <property type="entry name" value="alpha/beta hydrolase"/>
    <property type="match status" value="1"/>
</dbReference>
<dbReference type="Gene3D" id="3.10.450.590">
    <property type="match status" value="1"/>
</dbReference>
<dbReference type="eggNOG" id="COG1073">
    <property type="taxonomic scope" value="Bacteria"/>
</dbReference>
<reference evidence="4 5" key="1">
    <citation type="submission" date="2013-09" db="EMBL/GenBank/DDBJ databases">
        <title>Genome sequencing of Arenimonas malthae.</title>
        <authorList>
            <person name="Chen F."/>
            <person name="Wang G."/>
        </authorList>
    </citation>
    <scope>NUCLEOTIDE SEQUENCE [LARGE SCALE GENOMIC DNA]</scope>
    <source>
        <strain evidence="4 5">CC-JY-1</strain>
    </source>
</reference>
<dbReference type="Pfam" id="PF13026">
    <property type="entry name" value="DUF3887"/>
    <property type="match status" value="1"/>
</dbReference>
<comment type="caution">
    <text evidence="4">The sequence shown here is derived from an EMBL/GenBank/DDBJ whole genome shotgun (WGS) entry which is preliminary data.</text>
</comment>